<evidence type="ECO:0000256" key="4">
    <source>
        <dbReference type="ARBA" id="ARBA00022679"/>
    </source>
</evidence>
<gene>
    <name evidence="5" type="ORF">SAMN06297229_1379</name>
</gene>
<dbReference type="AlphaFoldDB" id="A0A1Y6F049"/>
<dbReference type="InterPro" id="IPR027396">
    <property type="entry name" value="DsrEFH-like"/>
</dbReference>
<dbReference type="EMBL" id="FXWH01000001">
    <property type="protein sequence ID" value="SMQ65863.1"/>
    <property type="molecule type" value="Genomic_DNA"/>
</dbReference>
<dbReference type="NCBIfam" id="TIGR03012">
    <property type="entry name" value="sulf_tusD_dsrE"/>
    <property type="match status" value="1"/>
</dbReference>
<evidence type="ECO:0000256" key="1">
    <source>
        <dbReference type="ARBA" id="ARBA00004496"/>
    </source>
</evidence>
<dbReference type="InterPro" id="IPR017463">
    <property type="entry name" value="Sulphur_relay_TusD/DsrE"/>
</dbReference>
<dbReference type="GO" id="GO:0097163">
    <property type="term" value="F:sulfur carrier activity"/>
    <property type="evidence" value="ECO:0007669"/>
    <property type="project" value="TreeGrafter"/>
</dbReference>
<keyword evidence="6" id="KW-1185">Reference proteome</keyword>
<dbReference type="GO" id="GO:0002143">
    <property type="term" value="P:tRNA wobble position uridine thiolation"/>
    <property type="evidence" value="ECO:0007669"/>
    <property type="project" value="TreeGrafter"/>
</dbReference>
<organism evidence="5 6">
    <name type="scientific">Pseudidiomarina planktonica</name>
    <dbReference type="NCBI Taxonomy" id="1323738"/>
    <lineage>
        <taxon>Bacteria</taxon>
        <taxon>Pseudomonadati</taxon>
        <taxon>Pseudomonadota</taxon>
        <taxon>Gammaproteobacteria</taxon>
        <taxon>Alteromonadales</taxon>
        <taxon>Idiomarinaceae</taxon>
        <taxon>Pseudidiomarina</taxon>
    </lineage>
</organism>
<reference evidence="6" key="1">
    <citation type="submission" date="2017-04" db="EMBL/GenBank/DDBJ databases">
        <authorList>
            <person name="Varghese N."/>
            <person name="Submissions S."/>
        </authorList>
    </citation>
    <scope>NUCLEOTIDE SEQUENCE [LARGE SCALE GENOMIC DNA]</scope>
</reference>
<dbReference type="GO" id="GO:0016783">
    <property type="term" value="F:sulfurtransferase activity"/>
    <property type="evidence" value="ECO:0007669"/>
    <property type="project" value="InterPro"/>
</dbReference>
<dbReference type="Proteomes" id="UP000194450">
    <property type="component" value="Unassembled WGS sequence"/>
</dbReference>
<keyword evidence="3" id="KW-0963">Cytoplasm</keyword>
<keyword evidence="4" id="KW-0808">Transferase</keyword>
<dbReference type="Pfam" id="PF02635">
    <property type="entry name" value="DsrE"/>
    <property type="match status" value="1"/>
</dbReference>
<evidence type="ECO:0000256" key="2">
    <source>
        <dbReference type="ARBA" id="ARBA00007067"/>
    </source>
</evidence>
<evidence type="ECO:0000313" key="6">
    <source>
        <dbReference type="Proteomes" id="UP000194450"/>
    </source>
</evidence>
<name>A0A1Y6F049_9GAMM</name>
<accession>A0A1Y6F049</accession>
<dbReference type="PANTHER" id="PTHR34874">
    <property type="entry name" value="PROTEIN YCHN"/>
    <property type="match status" value="1"/>
</dbReference>
<proteinExistence type="inferred from homology"/>
<dbReference type="RefSeq" id="WP_086434459.1">
    <property type="nucleotide sequence ID" value="NZ_FXWH01000001.1"/>
</dbReference>
<dbReference type="InterPro" id="IPR003787">
    <property type="entry name" value="Sulphur_relay_DsrE/F-like"/>
</dbReference>
<dbReference type="OrthoDB" id="9787483at2"/>
<comment type="similarity">
    <text evidence="2">Belongs to the DsrE/TusD family.</text>
</comment>
<dbReference type="PANTHER" id="PTHR34874:SF3">
    <property type="entry name" value="SULFURTRANSFERASE TUSD"/>
    <property type="match status" value="1"/>
</dbReference>
<evidence type="ECO:0000256" key="3">
    <source>
        <dbReference type="ARBA" id="ARBA00022490"/>
    </source>
</evidence>
<sequence>MATISLCIQQSPQLGHSHHALRYARAAIANGHQLQQVFFYQAGVLHALASHDSEPHTADWVAFSREHQVPLVVCHTVAEHYGIHAAVKGEQSNLNPAFDAAGLTEFLVALSQSDKVVQFL</sequence>
<dbReference type="SUPFAM" id="SSF75169">
    <property type="entry name" value="DsrEFH-like"/>
    <property type="match status" value="1"/>
</dbReference>
<dbReference type="Gene3D" id="3.40.1260.10">
    <property type="entry name" value="DsrEFH-like"/>
    <property type="match status" value="1"/>
</dbReference>
<protein>
    <submittedName>
        <fullName evidence="5">tRNA 2-thiouridine synthesizing protein D</fullName>
    </submittedName>
</protein>
<comment type="subcellular location">
    <subcellularLocation>
        <location evidence="1">Cytoplasm</location>
    </subcellularLocation>
</comment>
<evidence type="ECO:0000313" key="5">
    <source>
        <dbReference type="EMBL" id="SMQ65863.1"/>
    </source>
</evidence>
<dbReference type="GO" id="GO:1990228">
    <property type="term" value="C:sulfurtransferase complex"/>
    <property type="evidence" value="ECO:0007669"/>
    <property type="project" value="TreeGrafter"/>
</dbReference>